<keyword evidence="8" id="KW-1185">Reference proteome</keyword>
<dbReference type="InterPro" id="IPR000242">
    <property type="entry name" value="PTP_cat"/>
</dbReference>
<feature type="domain" description="Tyrosine-protein phosphatase" evidence="4">
    <location>
        <begin position="1620"/>
        <end position="2079"/>
    </location>
</feature>
<gene>
    <name evidence="6" type="ORF">ZHAS_00011049</name>
</gene>
<feature type="region of interest" description="Disordered" evidence="1">
    <location>
        <begin position="579"/>
        <end position="637"/>
    </location>
</feature>
<dbReference type="PROSITE" id="PS00383">
    <property type="entry name" value="TYR_PHOSPHATASE_1"/>
    <property type="match status" value="1"/>
</dbReference>
<dbReference type="VEuPathDB" id="VectorBase:ASIC011049"/>
<feature type="compositionally biased region" description="Polar residues" evidence="1">
    <location>
        <begin position="1896"/>
        <end position="1908"/>
    </location>
</feature>
<dbReference type="PANTHER" id="PTHR19134">
    <property type="entry name" value="RECEPTOR-TYPE TYROSINE-PROTEIN PHOSPHATASE"/>
    <property type="match status" value="1"/>
</dbReference>
<feature type="compositionally biased region" description="Polar residues" evidence="1">
    <location>
        <begin position="781"/>
        <end position="795"/>
    </location>
</feature>
<feature type="compositionally biased region" description="Low complexity" evidence="1">
    <location>
        <begin position="398"/>
        <end position="418"/>
    </location>
</feature>
<feature type="region of interest" description="Disordered" evidence="1">
    <location>
        <begin position="398"/>
        <end position="425"/>
    </location>
</feature>
<dbReference type="InterPro" id="IPR029021">
    <property type="entry name" value="Prot-tyrosine_phosphatase-like"/>
</dbReference>
<feature type="compositionally biased region" description="Low complexity" evidence="1">
    <location>
        <begin position="861"/>
        <end position="888"/>
    </location>
</feature>
<dbReference type="InterPro" id="IPR016130">
    <property type="entry name" value="Tyr_Pase_AS"/>
</dbReference>
<proteinExistence type="predicted"/>
<dbReference type="EMBL" id="ATLV01018616">
    <property type="status" value="NOT_ANNOTATED_CDS"/>
    <property type="molecule type" value="Genomic_DNA"/>
</dbReference>
<dbReference type="PROSITE" id="PS50056">
    <property type="entry name" value="TYR_PHOSPHATASE_2"/>
    <property type="match status" value="1"/>
</dbReference>
<dbReference type="OrthoDB" id="9993594at2759"/>
<evidence type="ECO:0000259" key="5">
    <source>
        <dbReference type="PROSITE" id="PS50056"/>
    </source>
</evidence>
<dbReference type="SMART" id="SM00404">
    <property type="entry name" value="PTPc_motif"/>
    <property type="match status" value="1"/>
</dbReference>
<feature type="compositionally biased region" description="Polar residues" evidence="1">
    <location>
        <begin position="842"/>
        <end position="853"/>
    </location>
</feature>
<feature type="transmembrane region" description="Helical" evidence="2">
    <location>
        <begin position="129"/>
        <end position="153"/>
    </location>
</feature>
<sequence length="2089" mass="222425">MLYAAPYRRARRRLLRLLLVVSAVCSADVLASPTTAYDSYDSEHHAGLVRQGVETASNGREYHPLHLQHHHLHHRNALSPAASSIEVGRQDVQEAAETLPVQQQQYLAHGGGDSVTRVPWYGLTELSDVLLLAVLVTFAVVGLLLFSVLVLGLRSKLQHFARSTRQQEQQEQPDGFLLPDYADRKKECSSAAKCSVGGSAKLQTKLPAPSLILVETGHVLVRPVPATCVAVTVRDKNSDRETAPRGRRRIEQPLSLSDKRHPSSPSAQSTTTTTTTEVATSVAGKRQSPLPIAATLPTATMSATTVEPANTSSQGPTVSNVEGSSANNDKENCLQQHNSSEHTVEQSQHQQHPVLPTSQRNVLKRQPVAEISLFGPPGTPGPAGSPTTFIQLLTPSSASSLSTSATTTDNNATPTKGASTGGGASGPVLSAAETMAAARFGFSPRSIHSFTVQTATYFRFPDVDDFTPTPRSMRSAAKHHEATESSSTPPAVDACTEEEGVVVSTEKAPAVEPPVVKCELQPASAEAKPAEPAPPEREARPAHRICAPMANRRVRLKSISLDSEGARLVEENLTSTIPVQELVGMAQQRTTGRFDEDDNDDEDDDEDDDDDDPDGNHRQSRNDNDDGGAGGSSNSKHAKRVRNILNLRLNIPPAGSALTTAPLAPPGASQSTGSMAKAAPRTMVTVSGSISNPTMSSTNTTTYPPLQHQHHGMMAVLGVGGAGGQMDESNEQFYFEYYDYGDTDEEDDYDGVDYDEEHEDNNNNRMVGEGTVAVSLPSAPKTPTLSQSKQKASSLDSDKLRLTTATVPYGGTGNVASGAPGGSVSCSGGISHILSIAQSTSGHSMSTLSYPSTQHPREQQSGRQQQQQQQQHHLHGQQQHAQQQLQQPPRRVSSASVPTTPKRYQYRSAVNHHYHHTHHQQQASGQSKLKPSYHPGAAPTTHLSMLVGDGGGGGCGEGEPNRKDKSSVGGHKGTAAGGGTTTTTTTTVALPPSSSSTTIDSMKGGGQQTNEEPGGKSTKDSVTGKVVPTSGRSSILQRRGSNHSLTLNLDVYTRGGSVDLTSSSCSLYRGSYKNLHQVQSHTQLYQQYPDAGSTVRVQCHQASPQQQQGGPLSSASAAGTPHANANNNNNASSKKNLLQRRGSNTSLTLNLRSGLGTGGAGGGGGGGGAGGVGGSAFGLNRFSSHNSLNMTHILLTTHTQNEATGGGMMLEEDELDCTGAGNGGGEGELRRFGSSMDAGMLHGGGGGGGLGCGSERAGVGDGSGVQARAGRSANYGRLTVATMHGTSMDTGSNTSGQQYGGGMMDDTAGRAGASCGARTGGHHYTVGARQRKFRSSDSLHNINSVREHAVLGCERHQHGSDAVDSHHQTEAKMMSVSNYQRSCQSSFDDRHHFGSSENVKDHQSKLSTHRGLFQRDPATVTSTSSANNLSALGTGSLCTCCCCCCCCCCPGGDPMDGGTCCDATGLIVKTGNLSISNSNIRNISTKPLSPQTTSEDFKIYLANIQFLQNASNVLTIAYLRKLHNFFSKTYRRMLSSVSGAGQRRPSKEQQQQQETTEPQGLSGIDGGPKMMLLHSDSLHHPPVCDDETYDEEHKKMVLKIHQEFWDLPTNYQEKPLVFGSQAKNRYKTILPNEHSRVILEAERAVVPSSEPYINANYIKGPDYASNCYIATQGPLPNTIYEFWLMVHQNIIRAATASPASPGSPTGTTAEQAQKIVMLTNFVENGRQKCAVYFPQEEGDWLAFGSTADVDVSDVLEHKAELEAAAGERTENNPTKLRCASGFFLVHNHCVEQRNGYTVRTLTVVYGVRKDTAGVAGSAAGSRTESVDHGDDGDEFELTSFRAHHYWFPDWPDHRSPNDINVLLDLSLDVLGKDGASLSLTGSEREEPSKEVYATRSCASPNGSASRVPTQGSAVLPIIHCSAGIGRTGCLIAILNGLRQLRLSVSAHTKRKQLKRHPQLHPAQICSSLPVAIDDGAEPMPDGTRNAVEVSGVAITDTEPGDGPLPDDDELEQRFPLPPVPGGAVEARINGRGPQLTGAQRGESGQVDILGIVCNLRLQRGGMVQNSEQYELIHRALCLYLEQLTQEGHI</sequence>
<evidence type="ECO:0000256" key="2">
    <source>
        <dbReference type="SAM" id="Phobius"/>
    </source>
</evidence>
<evidence type="ECO:0000313" key="6">
    <source>
        <dbReference type="EMBL" id="KFB43267.1"/>
    </source>
</evidence>
<accession>A0A084VZ73</accession>
<feature type="compositionally biased region" description="Gly residues" evidence="1">
    <location>
        <begin position="970"/>
        <end position="980"/>
    </location>
</feature>
<keyword evidence="3" id="KW-0732">Signal</keyword>
<dbReference type="InterPro" id="IPR003595">
    <property type="entry name" value="Tyr_Pase_cat"/>
</dbReference>
<dbReference type="SMART" id="SM00194">
    <property type="entry name" value="PTPc"/>
    <property type="match status" value="1"/>
</dbReference>
<feature type="region of interest" description="Disordered" evidence="1">
    <location>
        <begin position="914"/>
        <end position="1034"/>
    </location>
</feature>
<dbReference type="Pfam" id="PF00102">
    <property type="entry name" value="Y_phosphatase"/>
    <property type="match status" value="4"/>
</dbReference>
<feature type="compositionally biased region" description="Low complexity" evidence="1">
    <location>
        <begin position="1548"/>
        <end position="1559"/>
    </location>
</feature>
<feature type="domain" description="Tyrosine specific protein phosphatases" evidence="5">
    <location>
        <begin position="1910"/>
        <end position="1933"/>
    </location>
</feature>
<evidence type="ECO:0000259" key="4">
    <source>
        <dbReference type="PROSITE" id="PS50055"/>
    </source>
</evidence>
<dbReference type="InterPro" id="IPR000387">
    <property type="entry name" value="Tyr_Pase_dom"/>
</dbReference>
<feature type="region of interest" description="Disordered" evidence="1">
    <location>
        <begin position="304"/>
        <end position="360"/>
    </location>
</feature>
<evidence type="ECO:0000256" key="3">
    <source>
        <dbReference type="SAM" id="SignalP"/>
    </source>
</evidence>
<feature type="compositionally biased region" description="Basic and acidic residues" evidence="1">
    <location>
        <begin position="235"/>
        <end position="244"/>
    </location>
</feature>
<dbReference type="Proteomes" id="UP000030765">
    <property type="component" value="Unassembled WGS sequence"/>
</dbReference>
<reference evidence="6 8" key="1">
    <citation type="journal article" date="2014" name="BMC Genomics">
        <title>Genome sequence of Anopheles sinensis provides insight into genetics basis of mosquito competence for malaria parasites.</title>
        <authorList>
            <person name="Zhou D."/>
            <person name="Zhang D."/>
            <person name="Ding G."/>
            <person name="Shi L."/>
            <person name="Hou Q."/>
            <person name="Ye Y."/>
            <person name="Xu Y."/>
            <person name="Zhou H."/>
            <person name="Xiong C."/>
            <person name="Li S."/>
            <person name="Yu J."/>
            <person name="Hong S."/>
            <person name="Yu X."/>
            <person name="Zou P."/>
            <person name="Chen C."/>
            <person name="Chang X."/>
            <person name="Wang W."/>
            <person name="Lv Y."/>
            <person name="Sun Y."/>
            <person name="Ma L."/>
            <person name="Shen B."/>
            <person name="Zhu C."/>
        </authorList>
    </citation>
    <scope>NUCLEOTIDE SEQUENCE [LARGE SCALE GENOMIC DNA]</scope>
</reference>
<dbReference type="PRINTS" id="PR00700">
    <property type="entry name" value="PRTYPHPHTASE"/>
</dbReference>
<dbReference type="OMA" id="NRFSSHN"/>
<feature type="compositionally biased region" description="Polar residues" evidence="1">
    <location>
        <begin position="345"/>
        <end position="360"/>
    </location>
</feature>
<feature type="region of interest" description="Disordered" evidence="1">
    <location>
        <begin position="1878"/>
        <end position="1908"/>
    </location>
</feature>
<dbReference type="EMBL" id="ATLV01018617">
    <property type="status" value="NOT_ANNOTATED_CDS"/>
    <property type="molecule type" value="Genomic_DNA"/>
</dbReference>
<protein>
    <recommendedName>
        <fullName evidence="9">Protein-tyrosine-phosphatase</fullName>
    </recommendedName>
</protein>
<dbReference type="Gene3D" id="3.90.190.10">
    <property type="entry name" value="Protein tyrosine phosphatase superfamily"/>
    <property type="match status" value="1"/>
</dbReference>
<feature type="compositionally biased region" description="Low complexity" evidence="1">
    <location>
        <begin position="1101"/>
        <end position="1134"/>
    </location>
</feature>
<dbReference type="PANTHER" id="PTHR19134:SF527">
    <property type="entry name" value="TYROSINE-PROTEIN PHOSPHATASE NON-RECEPTOR TYPE 7"/>
    <property type="match status" value="1"/>
</dbReference>
<dbReference type="PROSITE" id="PS50055">
    <property type="entry name" value="TYR_PHOSPHATASE_PTP"/>
    <property type="match status" value="1"/>
</dbReference>
<evidence type="ECO:0000313" key="8">
    <source>
        <dbReference type="Proteomes" id="UP000030765"/>
    </source>
</evidence>
<name>A0A084VZ73_ANOSI</name>
<feature type="region of interest" description="Disordered" evidence="1">
    <location>
        <begin position="235"/>
        <end position="291"/>
    </location>
</feature>
<dbReference type="EMBL" id="KE525239">
    <property type="protein sequence ID" value="KFB43267.1"/>
    <property type="molecule type" value="Genomic_DNA"/>
</dbReference>
<feature type="region of interest" description="Disordered" evidence="1">
    <location>
        <begin position="469"/>
        <end position="494"/>
    </location>
</feature>
<keyword evidence="2" id="KW-0472">Membrane</keyword>
<dbReference type="GO" id="GO:0004725">
    <property type="term" value="F:protein tyrosine phosphatase activity"/>
    <property type="evidence" value="ECO:0007669"/>
    <property type="project" value="InterPro"/>
</dbReference>
<feature type="region of interest" description="Disordered" evidence="1">
    <location>
        <begin position="842"/>
        <end position="900"/>
    </location>
</feature>
<feature type="compositionally biased region" description="Acidic residues" evidence="1">
    <location>
        <begin position="595"/>
        <end position="613"/>
    </location>
</feature>
<organism evidence="6">
    <name type="scientific">Anopheles sinensis</name>
    <name type="common">Mosquito</name>
    <dbReference type="NCBI Taxonomy" id="74873"/>
    <lineage>
        <taxon>Eukaryota</taxon>
        <taxon>Metazoa</taxon>
        <taxon>Ecdysozoa</taxon>
        <taxon>Arthropoda</taxon>
        <taxon>Hexapoda</taxon>
        <taxon>Insecta</taxon>
        <taxon>Pterygota</taxon>
        <taxon>Neoptera</taxon>
        <taxon>Endopterygota</taxon>
        <taxon>Diptera</taxon>
        <taxon>Nematocera</taxon>
        <taxon>Culicoidea</taxon>
        <taxon>Culicidae</taxon>
        <taxon>Anophelinae</taxon>
        <taxon>Anopheles</taxon>
    </lineage>
</organism>
<feature type="compositionally biased region" description="Gly residues" evidence="1">
    <location>
        <begin position="948"/>
        <end position="957"/>
    </location>
</feature>
<feature type="compositionally biased region" description="Basic and acidic residues" evidence="1">
    <location>
        <begin position="614"/>
        <end position="624"/>
    </location>
</feature>
<feature type="region of interest" description="Disordered" evidence="1">
    <location>
        <begin position="658"/>
        <end position="677"/>
    </location>
</feature>
<feature type="region of interest" description="Disordered" evidence="1">
    <location>
        <begin position="1095"/>
        <end position="1134"/>
    </location>
</feature>
<evidence type="ECO:0008006" key="9">
    <source>
        <dbReference type="Google" id="ProtNLM"/>
    </source>
</evidence>
<keyword evidence="2" id="KW-0812">Transmembrane</keyword>
<feature type="region of interest" description="Disordered" evidence="1">
    <location>
        <begin position="522"/>
        <end position="546"/>
    </location>
</feature>
<dbReference type="EnsemblMetazoa" id="ASIC011049-RA">
    <property type="protein sequence ID" value="ASIC011049-PA"/>
    <property type="gene ID" value="ASIC011049"/>
</dbReference>
<feature type="signal peptide" evidence="3">
    <location>
        <begin position="1"/>
        <end position="31"/>
    </location>
</feature>
<feature type="compositionally biased region" description="Low complexity" evidence="1">
    <location>
        <begin position="658"/>
        <end position="669"/>
    </location>
</feature>
<feature type="compositionally biased region" description="Polar residues" evidence="1">
    <location>
        <begin position="304"/>
        <end position="338"/>
    </location>
</feature>
<dbReference type="GO" id="GO:0009653">
    <property type="term" value="P:anatomical structure morphogenesis"/>
    <property type="evidence" value="ECO:0007669"/>
    <property type="project" value="UniProtKB-ARBA"/>
</dbReference>
<reference evidence="7" key="2">
    <citation type="submission" date="2020-05" db="UniProtKB">
        <authorList>
            <consortium name="EnsemblMetazoa"/>
        </authorList>
    </citation>
    <scope>IDENTIFICATION</scope>
</reference>
<feature type="region of interest" description="Disordered" evidence="1">
    <location>
        <begin position="775"/>
        <end position="799"/>
    </location>
</feature>
<dbReference type="SUPFAM" id="SSF52799">
    <property type="entry name" value="(Phosphotyrosine protein) phosphatases II"/>
    <property type="match status" value="1"/>
</dbReference>
<evidence type="ECO:0000313" key="7">
    <source>
        <dbReference type="EnsemblMetazoa" id="ASIC011049-PA"/>
    </source>
</evidence>
<evidence type="ECO:0000256" key="1">
    <source>
        <dbReference type="SAM" id="MobiDB-lite"/>
    </source>
</evidence>
<feature type="region of interest" description="Disordered" evidence="1">
    <location>
        <begin position="1537"/>
        <end position="1566"/>
    </location>
</feature>
<dbReference type="STRING" id="74873.A0A084VZ73"/>
<dbReference type="VEuPathDB" id="VectorBase:ASIS012525"/>
<feature type="chain" id="PRO_5001784249" description="Protein-tyrosine-phosphatase" evidence="3">
    <location>
        <begin position="32"/>
        <end position="2089"/>
    </location>
</feature>
<keyword evidence="2" id="KW-1133">Transmembrane helix</keyword>
<dbReference type="InterPro" id="IPR050348">
    <property type="entry name" value="Protein-Tyr_Phosphatase"/>
</dbReference>
<dbReference type="GO" id="GO:0048666">
    <property type="term" value="P:neuron development"/>
    <property type="evidence" value="ECO:0007669"/>
    <property type="project" value="UniProtKB-ARBA"/>
</dbReference>